<dbReference type="Gene3D" id="3.30.1330.30">
    <property type="match status" value="1"/>
</dbReference>
<dbReference type="SUPFAM" id="SSF53137">
    <property type="entry name" value="Translational machinery components"/>
    <property type="match status" value="1"/>
</dbReference>
<feature type="domain" description="eRF1/Pelota-like N-terminal" evidence="7">
    <location>
        <begin position="4"/>
        <end position="142"/>
    </location>
</feature>
<evidence type="ECO:0000256" key="1">
    <source>
        <dbReference type="ARBA" id="ARBA00004496"/>
    </source>
</evidence>
<evidence type="ECO:0000313" key="8">
    <source>
        <dbReference type="EMBL" id="OMJ79310.1"/>
    </source>
</evidence>
<evidence type="ECO:0000256" key="6">
    <source>
        <dbReference type="ARBA" id="ARBA00022917"/>
    </source>
</evidence>
<comment type="subunit">
    <text evidence="3">Heterodimer of two subunits, one of which binds GTP.</text>
</comment>
<keyword evidence="6" id="KW-0648">Protein biosynthesis</keyword>
<reference evidence="8 9" key="1">
    <citation type="submission" date="2016-11" db="EMBL/GenBank/DDBJ databases">
        <title>The macronuclear genome of Stentor coeruleus: a giant cell with tiny introns.</title>
        <authorList>
            <person name="Slabodnick M."/>
            <person name="Ruby J.G."/>
            <person name="Reiff S.B."/>
            <person name="Swart E.C."/>
            <person name="Gosai S."/>
            <person name="Prabakaran S."/>
            <person name="Witkowska E."/>
            <person name="Larue G.E."/>
            <person name="Fisher S."/>
            <person name="Freeman R.M."/>
            <person name="Gunawardena J."/>
            <person name="Chu W."/>
            <person name="Stover N.A."/>
            <person name="Gregory B.D."/>
            <person name="Nowacki M."/>
            <person name="Derisi J."/>
            <person name="Roy S.W."/>
            <person name="Marshall W.F."/>
            <person name="Sood P."/>
        </authorList>
    </citation>
    <scope>NUCLEOTIDE SEQUENCE [LARGE SCALE GENOMIC DNA]</scope>
    <source>
        <strain evidence="8">WM001</strain>
    </source>
</reference>
<evidence type="ECO:0000259" key="7">
    <source>
        <dbReference type="SMART" id="SM01194"/>
    </source>
</evidence>
<comment type="similarity">
    <text evidence="2">Belongs to the eukaryotic release factor 1 family.</text>
</comment>
<evidence type="ECO:0000256" key="5">
    <source>
        <dbReference type="ARBA" id="ARBA00022490"/>
    </source>
</evidence>
<gene>
    <name evidence="8" type="ORF">SteCoe_20690</name>
</gene>
<dbReference type="NCBIfam" id="TIGR03676">
    <property type="entry name" value="aRF1_eRF1"/>
    <property type="match status" value="1"/>
</dbReference>
<dbReference type="Pfam" id="PF03463">
    <property type="entry name" value="eRF1_1"/>
    <property type="match status" value="1"/>
</dbReference>
<comment type="subcellular location">
    <subcellularLocation>
        <location evidence="1">Cytoplasm</location>
    </subcellularLocation>
</comment>
<dbReference type="InterPro" id="IPR024049">
    <property type="entry name" value="eRF1_1_sf"/>
</dbReference>
<dbReference type="AlphaFoldDB" id="A0A1R2BRE2"/>
<dbReference type="InterPro" id="IPR005140">
    <property type="entry name" value="eRF1_Pelota-like_N"/>
</dbReference>
<organism evidence="8 9">
    <name type="scientific">Stentor coeruleus</name>
    <dbReference type="NCBI Taxonomy" id="5963"/>
    <lineage>
        <taxon>Eukaryota</taxon>
        <taxon>Sar</taxon>
        <taxon>Alveolata</taxon>
        <taxon>Ciliophora</taxon>
        <taxon>Postciliodesmatophora</taxon>
        <taxon>Heterotrichea</taxon>
        <taxon>Heterotrichida</taxon>
        <taxon>Stentoridae</taxon>
        <taxon>Stentor</taxon>
    </lineage>
</organism>
<dbReference type="PANTHER" id="PTHR10113">
    <property type="entry name" value="PEPTIDE CHAIN RELEASE FACTOR SUBUNIT 1"/>
    <property type="match status" value="1"/>
</dbReference>
<dbReference type="OrthoDB" id="10254527at2759"/>
<keyword evidence="9" id="KW-1185">Reference proteome</keyword>
<accession>A0A1R2BRE2</accession>
<dbReference type="Pfam" id="PF03464">
    <property type="entry name" value="eRF1_2"/>
    <property type="match status" value="1"/>
</dbReference>
<keyword evidence="5" id="KW-0963">Cytoplasm</keyword>
<sequence>MEGQEELEKNIELWKVKRLIQSLEKARGNGTSLISLIIPPKEQLPLINKMITEEYGKAANIKSRVVRQAVQSALTSVKERLKLYNNRVPQNGLIVYCGEVINDEGICERKYTFDLQPFRPINTSLYLCDNKFETSALKELLETDDKFGFIIVDGNGALFGTLQGNTREVLHKFSVDLPKKHRRGGQSSVRFARLRMESRHNYLRKVAECATQMFITNDKSNVSGLILAGSAEFKKDLYVSDMFDQRLQPKVINIVDISYGGENGFNQAIELSAETLLNVRFIREKKIVGKFFEEVSLDSRKYCYGITDTIRALTMGAIETILLFEGLEHVRVVLKNPTNMSEKILYLTQEEEKKNEHFMENGVELECVEKGPLAEWIVDNYGKFGAALEFVTDKSQEGMQFVRGFGGIGGFLRYQLEMGELGGEEVEDEEWDDDFM</sequence>
<dbReference type="GO" id="GO:0003747">
    <property type="term" value="F:translation release factor activity"/>
    <property type="evidence" value="ECO:0007669"/>
    <property type="project" value="InterPro"/>
</dbReference>
<dbReference type="GO" id="GO:0005737">
    <property type="term" value="C:cytoplasm"/>
    <property type="evidence" value="ECO:0007669"/>
    <property type="project" value="UniProtKB-SubCell"/>
</dbReference>
<proteinExistence type="inferred from homology"/>
<dbReference type="InterPro" id="IPR005142">
    <property type="entry name" value="eRF1_3"/>
</dbReference>
<dbReference type="SUPFAM" id="SSF55315">
    <property type="entry name" value="L30e-like"/>
    <property type="match status" value="1"/>
</dbReference>
<evidence type="ECO:0000313" key="9">
    <source>
        <dbReference type="Proteomes" id="UP000187209"/>
    </source>
</evidence>
<dbReference type="Gene3D" id="3.30.960.10">
    <property type="entry name" value="eRF1 domain 1"/>
    <property type="match status" value="1"/>
</dbReference>
<dbReference type="Proteomes" id="UP000187209">
    <property type="component" value="Unassembled WGS sequence"/>
</dbReference>
<dbReference type="FunFam" id="3.30.420.60:FF:000001">
    <property type="entry name" value="Eukaryotic peptide chain release factor subunit 1"/>
    <property type="match status" value="1"/>
</dbReference>
<name>A0A1R2BRE2_9CILI</name>
<dbReference type="Gene3D" id="3.30.420.60">
    <property type="entry name" value="eRF1 domain 2"/>
    <property type="match status" value="1"/>
</dbReference>
<evidence type="ECO:0000256" key="4">
    <source>
        <dbReference type="ARBA" id="ARBA00013382"/>
    </source>
</evidence>
<protein>
    <recommendedName>
        <fullName evidence="4">Eukaryotic peptide chain release factor subunit 1</fullName>
    </recommendedName>
</protein>
<dbReference type="EMBL" id="MPUH01000477">
    <property type="protein sequence ID" value="OMJ79310.1"/>
    <property type="molecule type" value="Genomic_DNA"/>
</dbReference>
<dbReference type="InterPro" id="IPR042226">
    <property type="entry name" value="eFR1_2_sf"/>
</dbReference>
<dbReference type="InterPro" id="IPR029064">
    <property type="entry name" value="Ribosomal_eL30-like_sf"/>
</dbReference>
<evidence type="ECO:0000256" key="2">
    <source>
        <dbReference type="ARBA" id="ARBA00005326"/>
    </source>
</evidence>
<dbReference type="SUPFAM" id="SSF55481">
    <property type="entry name" value="N-terminal domain of eukaryotic peptide chain release factor subunit 1, ERF1"/>
    <property type="match status" value="1"/>
</dbReference>
<dbReference type="FunFam" id="3.30.1330.30:FF:000006">
    <property type="entry name" value="Peptide chain release factor subunit 1"/>
    <property type="match status" value="1"/>
</dbReference>
<dbReference type="InterPro" id="IPR005141">
    <property type="entry name" value="eRF1_2"/>
</dbReference>
<evidence type="ECO:0000256" key="3">
    <source>
        <dbReference type="ARBA" id="ARBA00011520"/>
    </source>
</evidence>
<comment type="caution">
    <text evidence="8">The sequence shown here is derived from an EMBL/GenBank/DDBJ whole genome shotgun (WGS) entry which is preliminary data.</text>
</comment>
<dbReference type="InterPro" id="IPR004403">
    <property type="entry name" value="Peptide_chain-rel_eRF1/aRF1"/>
</dbReference>
<dbReference type="SMART" id="SM01194">
    <property type="entry name" value="eRF1_1"/>
    <property type="match status" value="1"/>
</dbReference>
<dbReference type="Pfam" id="PF03465">
    <property type="entry name" value="eRF1_3"/>
    <property type="match status" value="1"/>
</dbReference>